<protein>
    <recommendedName>
        <fullName evidence="10">Homeodomain-like protein</fullName>
    </recommendedName>
</protein>
<feature type="compositionally biased region" description="Polar residues" evidence="5">
    <location>
        <begin position="292"/>
        <end position="302"/>
    </location>
</feature>
<keyword evidence="3" id="KW-0804">Transcription</keyword>
<evidence type="ECO:0000259" key="6">
    <source>
        <dbReference type="PROSITE" id="PS50090"/>
    </source>
</evidence>
<feature type="domain" description="Myb-like" evidence="6">
    <location>
        <begin position="59"/>
        <end position="109"/>
    </location>
</feature>
<keyword evidence="1" id="KW-0805">Transcription regulation</keyword>
<dbReference type="InterPro" id="IPR017930">
    <property type="entry name" value="Myb_dom"/>
</dbReference>
<evidence type="ECO:0000256" key="2">
    <source>
        <dbReference type="ARBA" id="ARBA00023125"/>
    </source>
</evidence>
<feature type="region of interest" description="Disordered" evidence="5">
    <location>
        <begin position="292"/>
        <end position="319"/>
    </location>
</feature>
<evidence type="ECO:0000256" key="3">
    <source>
        <dbReference type="ARBA" id="ARBA00023163"/>
    </source>
</evidence>
<evidence type="ECO:0000313" key="9">
    <source>
        <dbReference type="Proteomes" id="UP000240883"/>
    </source>
</evidence>
<keyword evidence="4" id="KW-0539">Nucleus</keyword>
<dbReference type="PANTHER" id="PTHR46621">
    <property type="entry name" value="SNRNA-ACTIVATING PROTEIN COMPLEX SUBUNIT 4"/>
    <property type="match status" value="1"/>
</dbReference>
<dbReference type="STRING" id="1448308.A0A2T2NZ56"/>
<feature type="domain" description="Myb-like" evidence="6">
    <location>
        <begin position="6"/>
        <end position="58"/>
    </location>
</feature>
<evidence type="ECO:0000313" key="8">
    <source>
        <dbReference type="EMBL" id="PSN70368.1"/>
    </source>
</evidence>
<gene>
    <name evidence="8" type="ORF">BS50DRAFT_662592</name>
</gene>
<reference evidence="8 9" key="1">
    <citation type="journal article" date="2018" name="Front. Microbiol.">
        <title>Genome-Wide Analysis of Corynespora cassiicola Leaf Fall Disease Putative Effectors.</title>
        <authorList>
            <person name="Lopez D."/>
            <person name="Ribeiro S."/>
            <person name="Label P."/>
            <person name="Fumanal B."/>
            <person name="Venisse J.S."/>
            <person name="Kohler A."/>
            <person name="de Oliveira R.R."/>
            <person name="Labutti K."/>
            <person name="Lipzen A."/>
            <person name="Lail K."/>
            <person name="Bauer D."/>
            <person name="Ohm R.A."/>
            <person name="Barry K.W."/>
            <person name="Spatafora J."/>
            <person name="Grigoriev I.V."/>
            <person name="Martin F.M."/>
            <person name="Pujade-Renaud V."/>
        </authorList>
    </citation>
    <scope>NUCLEOTIDE SEQUENCE [LARGE SCALE GENOMIC DNA]</scope>
    <source>
        <strain evidence="8 9">Philippines</strain>
    </source>
</reference>
<dbReference type="PANTHER" id="PTHR46621:SF1">
    <property type="entry name" value="SNRNA-ACTIVATING PROTEIN COMPLEX SUBUNIT 4"/>
    <property type="match status" value="1"/>
</dbReference>
<keyword evidence="9" id="KW-1185">Reference proteome</keyword>
<dbReference type="EMBL" id="KZ678132">
    <property type="protein sequence ID" value="PSN70368.1"/>
    <property type="molecule type" value="Genomic_DNA"/>
</dbReference>
<feature type="domain" description="Myb-like" evidence="6">
    <location>
        <begin position="112"/>
        <end position="162"/>
    </location>
</feature>
<evidence type="ECO:0000256" key="4">
    <source>
        <dbReference type="ARBA" id="ARBA00023242"/>
    </source>
</evidence>
<proteinExistence type="predicted"/>
<dbReference type="OrthoDB" id="2143914at2759"/>
<keyword evidence="2" id="KW-0238">DNA-binding</keyword>
<feature type="domain" description="HTH myb-type" evidence="7">
    <location>
        <begin position="120"/>
        <end position="166"/>
    </location>
</feature>
<dbReference type="SUPFAM" id="SSF46689">
    <property type="entry name" value="Homeodomain-like"/>
    <property type="match status" value="2"/>
</dbReference>
<evidence type="ECO:0000259" key="7">
    <source>
        <dbReference type="PROSITE" id="PS51294"/>
    </source>
</evidence>
<sequence length="348" mass="39984">MAALNNRRKWSPEEDKDLRDLVMRYGTARGSQSRWKDIADHMTNRTPKDCRKRWFHSLDPSLKKGRWTEHEDRILLENYARLGPAWHDIALLIPGRKDDQCSKRYMEILGPSAKDRLKDWTPNEDRVLHESVMLLGRRWSNISARLPGRPPLTCRNRWRTLAKRVSSISYNGNLIPSTQYNSSSAASANTDLAMEPTIDPPIDLTLDSTINLDWPNLTDSSQTPTLSDYELLNSAQLDMLNSEINRMDASLPDQTSHPSTVTNNLYHIPDNTSGLDSTESLWNHSDICNSTDWNKPTVTSRPDNLPENPPENPPGVSAQLLDWSTDLHHHLHHHHHYYFHYCPHAPIQ</sequence>
<dbReference type="InterPro" id="IPR009057">
    <property type="entry name" value="Homeodomain-like_sf"/>
</dbReference>
<feature type="domain" description="HTH myb-type" evidence="7">
    <location>
        <begin position="59"/>
        <end position="113"/>
    </location>
</feature>
<accession>A0A2T2NZ56</accession>
<dbReference type="SMART" id="SM00717">
    <property type="entry name" value="SANT"/>
    <property type="match status" value="3"/>
</dbReference>
<evidence type="ECO:0008006" key="10">
    <source>
        <dbReference type="Google" id="ProtNLM"/>
    </source>
</evidence>
<evidence type="ECO:0000256" key="5">
    <source>
        <dbReference type="SAM" id="MobiDB-lite"/>
    </source>
</evidence>
<dbReference type="PROSITE" id="PS50090">
    <property type="entry name" value="MYB_LIKE"/>
    <property type="match status" value="3"/>
</dbReference>
<dbReference type="Pfam" id="PF00249">
    <property type="entry name" value="Myb_DNA-binding"/>
    <property type="match status" value="1"/>
</dbReference>
<dbReference type="InterPro" id="IPR051575">
    <property type="entry name" value="Myb-like_DNA-bd"/>
</dbReference>
<evidence type="ECO:0000256" key="1">
    <source>
        <dbReference type="ARBA" id="ARBA00023015"/>
    </source>
</evidence>
<organism evidence="8 9">
    <name type="scientific">Corynespora cassiicola Philippines</name>
    <dbReference type="NCBI Taxonomy" id="1448308"/>
    <lineage>
        <taxon>Eukaryota</taxon>
        <taxon>Fungi</taxon>
        <taxon>Dikarya</taxon>
        <taxon>Ascomycota</taxon>
        <taxon>Pezizomycotina</taxon>
        <taxon>Dothideomycetes</taxon>
        <taxon>Pleosporomycetidae</taxon>
        <taxon>Pleosporales</taxon>
        <taxon>Corynesporascaceae</taxon>
        <taxon>Corynespora</taxon>
    </lineage>
</organism>
<dbReference type="AlphaFoldDB" id="A0A2T2NZ56"/>
<dbReference type="Proteomes" id="UP000240883">
    <property type="component" value="Unassembled WGS sequence"/>
</dbReference>
<dbReference type="GO" id="GO:0042795">
    <property type="term" value="P:snRNA transcription by RNA polymerase II"/>
    <property type="evidence" value="ECO:0007669"/>
    <property type="project" value="TreeGrafter"/>
</dbReference>
<feature type="domain" description="HTH myb-type" evidence="7">
    <location>
        <begin position="1"/>
        <end position="54"/>
    </location>
</feature>
<dbReference type="InterPro" id="IPR001005">
    <property type="entry name" value="SANT/Myb"/>
</dbReference>
<dbReference type="CDD" id="cd00167">
    <property type="entry name" value="SANT"/>
    <property type="match status" value="2"/>
</dbReference>
<dbReference type="PROSITE" id="PS51294">
    <property type="entry name" value="HTH_MYB"/>
    <property type="match status" value="3"/>
</dbReference>
<dbReference type="GO" id="GO:0019185">
    <property type="term" value="C:snRNA-activating protein complex"/>
    <property type="evidence" value="ECO:0007669"/>
    <property type="project" value="TreeGrafter"/>
</dbReference>
<dbReference type="GO" id="GO:0001006">
    <property type="term" value="F:RNA polymerase III type 3 promoter sequence-specific DNA binding"/>
    <property type="evidence" value="ECO:0007669"/>
    <property type="project" value="TreeGrafter"/>
</dbReference>
<dbReference type="GO" id="GO:0042796">
    <property type="term" value="P:snRNA transcription by RNA polymerase III"/>
    <property type="evidence" value="ECO:0007669"/>
    <property type="project" value="TreeGrafter"/>
</dbReference>
<dbReference type="Pfam" id="PF13921">
    <property type="entry name" value="Myb_DNA-bind_6"/>
    <property type="match status" value="1"/>
</dbReference>
<name>A0A2T2NZ56_CORCC</name>
<dbReference type="GO" id="GO:0000978">
    <property type="term" value="F:RNA polymerase II cis-regulatory region sequence-specific DNA binding"/>
    <property type="evidence" value="ECO:0007669"/>
    <property type="project" value="TreeGrafter"/>
</dbReference>
<dbReference type="Gene3D" id="1.10.10.60">
    <property type="entry name" value="Homeodomain-like"/>
    <property type="match status" value="3"/>
</dbReference>